<gene>
    <name evidence="14" type="ORF">G443_002278</name>
</gene>
<feature type="transmembrane region" description="Helical" evidence="13">
    <location>
        <begin position="73"/>
        <end position="92"/>
    </location>
</feature>
<dbReference type="Pfam" id="PF00474">
    <property type="entry name" value="SSF"/>
    <property type="match status" value="1"/>
</dbReference>
<dbReference type="Proteomes" id="UP000791080">
    <property type="component" value="Unassembled WGS sequence"/>
</dbReference>
<evidence type="ECO:0000256" key="8">
    <source>
        <dbReference type="ARBA" id="ARBA00023065"/>
    </source>
</evidence>
<feature type="transmembrane region" description="Helical" evidence="13">
    <location>
        <begin position="432"/>
        <end position="451"/>
    </location>
</feature>
<feature type="transmembrane region" description="Helical" evidence="13">
    <location>
        <begin position="155"/>
        <end position="172"/>
    </location>
</feature>
<feature type="transmembrane region" description="Helical" evidence="13">
    <location>
        <begin position="45"/>
        <end position="67"/>
    </location>
</feature>
<evidence type="ECO:0000256" key="1">
    <source>
        <dbReference type="ARBA" id="ARBA00004651"/>
    </source>
</evidence>
<dbReference type="PANTHER" id="PTHR42985">
    <property type="entry name" value="SODIUM-COUPLED MONOCARBOXYLATE TRANSPORTER"/>
    <property type="match status" value="1"/>
</dbReference>
<dbReference type="InterPro" id="IPR038377">
    <property type="entry name" value="Na/Glc_symporter_sf"/>
</dbReference>
<feature type="transmembrane region" description="Helical" evidence="13">
    <location>
        <begin position="272"/>
        <end position="297"/>
    </location>
</feature>
<organism evidence="14 15">
    <name type="scientific">Actinoalloteichus caeruleus DSM 43889</name>
    <dbReference type="NCBI Taxonomy" id="1120930"/>
    <lineage>
        <taxon>Bacteria</taxon>
        <taxon>Bacillati</taxon>
        <taxon>Actinomycetota</taxon>
        <taxon>Actinomycetes</taxon>
        <taxon>Pseudonocardiales</taxon>
        <taxon>Pseudonocardiaceae</taxon>
        <taxon>Actinoalloteichus</taxon>
        <taxon>Actinoalloteichus cyanogriseus</taxon>
    </lineage>
</organism>
<dbReference type="InterPro" id="IPR001734">
    <property type="entry name" value="Na/solute_symporter"/>
</dbReference>
<evidence type="ECO:0000256" key="3">
    <source>
        <dbReference type="ARBA" id="ARBA00022448"/>
    </source>
</evidence>
<evidence type="ECO:0000256" key="11">
    <source>
        <dbReference type="RuleBase" id="RU362091"/>
    </source>
</evidence>
<evidence type="ECO:0000256" key="7">
    <source>
        <dbReference type="ARBA" id="ARBA00023053"/>
    </source>
</evidence>
<comment type="caution">
    <text evidence="14">The sequence shown here is derived from an EMBL/GenBank/DDBJ whole genome shotgun (WGS) entry which is preliminary data.</text>
</comment>
<dbReference type="NCBIfam" id="TIGR00813">
    <property type="entry name" value="sss"/>
    <property type="match status" value="1"/>
</dbReference>
<dbReference type="CDD" id="cd11493">
    <property type="entry name" value="SLC5sbd_NIS-like_u1"/>
    <property type="match status" value="1"/>
</dbReference>
<feature type="transmembrane region" description="Helical" evidence="13">
    <location>
        <begin position="407"/>
        <end position="425"/>
    </location>
</feature>
<keyword evidence="10" id="KW-0739">Sodium transport</keyword>
<evidence type="ECO:0000256" key="10">
    <source>
        <dbReference type="ARBA" id="ARBA00023201"/>
    </source>
</evidence>
<name>A0ABT1JIK8_ACTCY</name>
<feature type="transmembrane region" description="Helical" evidence="13">
    <location>
        <begin position="179"/>
        <end position="201"/>
    </location>
</feature>
<dbReference type="InterPro" id="IPR051163">
    <property type="entry name" value="Sodium:Solute_Symporter_SSF"/>
</dbReference>
<evidence type="ECO:0000256" key="12">
    <source>
        <dbReference type="SAM" id="MobiDB-lite"/>
    </source>
</evidence>
<evidence type="ECO:0000256" key="4">
    <source>
        <dbReference type="ARBA" id="ARBA00022475"/>
    </source>
</evidence>
<evidence type="ECO:0000256" key="6">
    <source>
        <dbReference type="ARBA" id="ARBA00022989"/>
    </source>
</evidence>
<proteinExistence type="inferred from homology"/>
<reference evidence="14 15" key="1">
    <citation type="submission" date="2022-06" db="EMBL/GenBank/DDBJ databases">
        <title>Genomic Encyclopedia of Type Strains, Phase I: the one thousand microbial genomes (KMG-I) project.</title>
        <authorList>
            <person name="Kyrpides N."/>
        </authorList>
    </citation>
    <scope>NUCLEOTIDE SEQUENCE [LARGE SCALE GENOMIC DNA]</scope>
    <source>
        <strain evidence="14 15">DSM 43889</strain>
    </source>
</reference>
<sequence>MHTLDLAVIVGYLLLMPVLGVLLAGRQRSSSDYFVGGRNLPWWAVCFSVVATETSALTVISVPTVAYLGSFTYLQLAIGYLIGRIVVAFVLLPRYFRGNLVSAYAFLGKRFGGGLQGATSVTFLVTRLLADGVRLFATAIPVKILLATFGVEAEFWQIILGLSLFTVVYTYLGGIRAVIWVDLVQMALYTAGGFVAVALLAGRLPDGWFSGLVEAGKLQFLDFGSHVLTNQYAFVTAVLGGAVFAMASHGADQLMVQRLLACRDVRDSQRALIVSGVVVFFQFALFLLVGAMMWMFYRGAAPAELGMATNDDLFPTFVITEFPPGLSGLFVAGILAAAMSTLSSSLNSLSTSTVSDLYQRFSRRPLADSVILRHGRIWTLVWALVFVVFASLFTGTDNPVVEMGLSIASYTYGALLGAFLLGLLVKRARQGDALVAFGCTVVGVLLIAFGVKIPVGGEDLALAFPWYTPLGVLITLVVGGLLSLRHRDDVPAPASGDDDPVSPDGGTGTRPRVSDADTAGTSS</sequence>
<keyword evidence="9 13" id="KW-0472">Membrane</keyword>
<dbReference type="RefSeq" id="WP_016699529.1">
    <property type="nucleotide sequence ID" value="NZ_AUBJ02000001.1"/>
</dbReference>
<dbReference type="PROSITE" id="PS50283">
    <property type="entry name" value="NA_SOLUT_SYMP_3"/>
    <property type="match status" value="1"/>
</dbReference>
<keyword evidence="4" id="KW-1003">Cell membrane</keyword>
<keyword evidence="5 13" id="KW-0812">Transmembrane</keyword>
<evidence type="ECO:0000256" key="2">
    <source>
        <dbReference type="ARBA" id="ARBA00006434"/>
    </source>
</evidence>
<feature type="transmembrane region" description="Helical" evidence="13">
    <location>
        <begin position="377"/>
        <end position="395"/>
    </location>
</feature>
<dbReference type="PANTHER" id="PTHR42985:SF47">
    <property type="entry name" value="INTEGRAL MEMBRANE TRANSPORT PROTEIN"/>
    <property type="match status" value="1"/>
</dbReference>
<keyword evidence="7" id="KW-0915">Sodium</keyword>
<keyword evidence="8" id="KW-0406">Ion transport</keyword>
<evidence type="ECO:0000256" key="5">
    <source>
        <dbReference type="ARBA" id="ARBA00022692"/>
    </source>
</evidence>
<comment type="similarity">
    <text evidence="2 11">Belongs to the sodium:solute symporter (SSF) (TC 2.A.21) family.</text>
</comment>
<keyword evidence="15" id="KW-1185">Reference proteome</keyword>
<dbReference type="Gene3D" id="1.20.1730.10">
    <property type="entry name" value="Sodium/glucose cotransporter"/>
    <property type="match status" value="1"/>
</dbReference>
<feature type="transmembrane region" description="Helical" evidence="13">
    <location>
        <begin position="6"/>
        <end position="24"/>
    </location>
</feature>
<evidence type="ECO:0000313" key="14">
    <source>
        <dbReference type="EMBL" id="MCP2332008.1"/>
    </source>
</evidence>
<evidence type="ECO:0000256" key="13">
    <source>
        <dbReference type="SAM" id="Phobius"/>
    </source>
</evidence>
<feature type="region of interest" description="Disordered" evidence="12">
    <location>
        <begin position="489"/>
        <end position="523"/>
    </location>
</feature>
<evidence type="ECO:0000256" key="9">
    <source>
        <dbReference type="ARBA" id="ARBA00023136"/>
    </source>
</evidence>
<dbReference type="EMBL" id="AUBJ02000001">
    <property type="protein sequence ID" value="MCP2332008.1"/>
    <property type="molecule type" value="Genomic_DNA"/>
</dbReference>
<feature type="transmembrane region" description="Helical" evidence="13">
    <location>
        <begin position="463"/>
        <end position="484"/>
    </location>
</feature>
<feature type="transmembrane region" description="Helical" evidence="13">
    <location>
        <begin position="232"/>
        <end position="251"/>
    </location>
</feature>
<comment type="subcellular location">
    <subcellularLocation>
        <location evidence="1">Cell membrane</location>
        <topology evidence="1">Multi-pass membrane protein</topology>
    </subcellularLocation>
</comment>
<evidence type="ECO:0000313" key="15">
    <source>
        <dbReference type="Proteomes" id="UP000791080"/>
    </source>
</evidence>
<keyword evidence="6 13" id="KW-1133">Transmembrane helix</keyword>
<keyword evidence="3" id="KW-0813">Transport</keyword>
<accession>A0ABT1JIK8</accession>
<protein>
    <submittedName>
        <fullName evidence="14">Transporter, SSS family</fullName>
    </submittedName>
</protein>